<dbReference type="Pfam" id="PF03401">
    <property type="entry name" value="TctC"/>
    <property type="match status" value="1"/>
</dbReference>
<dbReference type="Gene3D" id="3.40.190.10">
    <property type="entry name" value="Periplasmic binding protein-like II"/>
    <property type="match status" value="1"/>
</dbReference>
<comment type="similarity">
    <text evidence="1">Belongs to the UPF0065 (bug) family.</text>
</comment>
<dbReference type="RefSeq" id="WP_248670075.1">
    <property type="nucleotide sequence ID" value="NZ_JALPRX010000169.1"/>
</dbReference>
<dbReference type="PANTHER" id="PTHR42928">
    <property type="entry name" value="TRICARBOXYLATE-BINDING PROTEIN"/>
    <property type="match status" value="1"/>
</dbReference>
<evidence type="ECO:0000313" key="2">
    <source>
        <dbReference type="EMBL" id="MCK8788033.1"/>
    </source>
</evidence>
<sequence>METSPPGPFGRRALLLAGAGLGAGLSRAARAQGGYPDRPVRVVVSYGAGGAVDTLARIVMPLLGQRLGQPIVVENRPGAGGTIGAGAVARSQPDGYTLLDDGSGFVINAILMPQLPYDIRQDFRPVARVATIPNVILLGPSVRARTLPELLEFARANPGELDCSSTGVGSAQHLGLELLNRMAGVRINHVPYRDAPASQNDLRAGRIAMTMATATSAIPLNGQDGMRVIAHGGEQPIVALPDVPAISATVPGFLSQEWQGVFAPAATPAAIVERLNAELRAVLAEEAVVRRFTALGARGGTETPAEFKAFIAAEIERIGALVREARIAL</sequence>
<dbReference type="AlphaFoldDB" id="A0A9X1YFP9"/>
<reference evidence="2" key="1">
    <citation type="submission" date="2022-04" db="EMBL/GenBank/DDBJ databases">
        <title>Roseomonas acroporae sp. nov., isolated from coral Acropora digitifera.</title>
        <authorList>
            <person name="Sun H."/>
        </authorList>
    </citation>
    <scope>NUCLEOTIDE SEQUENCE</scope>
    <source>
        <strain evidence="2">NAR14</strain>
    </source>
</reference>
<dbReference type="Gene3D" id="3.40.190.150">
    <property type="entry name" value="Bordetella uptake gene, domain 1"/>
    <property type="match status" value="1"/>
</dbReference>
<dbReference type="InterPro" id="IPR006311">
    <property type="entry name" value="TAT_signal"/>
</dbReference>
<dbReference type="PANTHER" id="PTHR42928:SF5">
    <property type="entry name" value="BLR1237 PROTEIN"/>
    <property type="match status" value="1"/>
</dbReference>
<evidence type="ECO:0000313" key="3">
    <source>
        <dbReference type="Proteomes" id="UP001139516"/>
    </source>
</evidence>
<organism evidence="2 3">
    <name type="scientific">Roseomonas acroporae</name>
    <dbReference type="NCBI Taxonomy" id="2937791"/>
    <lineage>
        <taxon>Bacteria</taxon>
        <taxon>Pseudomonadati</taxon>
        <taxon>Pseudomonadota</taxon>
        <taxon>Alphaproteobacteria</taxon>
        <taxon>Acetobacterales</taxon>
        <taxon>Roseomonadaceae</taxon>
        <taxon>Roseomonas</taxon>
    </lineage>
</organism>
<dbReference type="SUPFAM" id="SSF53850">
    <property type="entry name" value="Periplasmic binding protein-like II"/>
    <property type="match status" value="1"/>
</dbReference>
<dbReference type="PROSITE" id="PS51318">
    <property type="entry name" value="TAT"/>
    <property type="match status" value="1"/>
</dbReference>
<dbReference type="EMBL" id="JALPRX010000169">
    <property type="protein sequence ID" value="MCK8788033.1"/>
    <property type="molecule type" value="Genomic_DNA"/>
</dbReference>
<name>A0A9X1YFP9_9PROT</name>
<gene>
    <name evidence="2" type="ORF">M0638_27120</name>
</gene>
<proteinExistence type="inferred from homology"/>
<protein>
    <submittedName>
        <fullName evidence="2">Tripartite tricarboxylate transporter substrate-binding protein</fullName>
    </submittedName>
</protein>
<dbReference type="InterPro" id="IPR042100">
    <property type="entry name" value="Bug_dom1"/>
</dbReference>
<keyword evidence="3" id="KW-1185">Reference proteome</keyword>
<dbReference type="InterPro" id="IPR005064">
    <property type="entry name" value="BUG"/>
</dbReference>
<dbReference type="Proteomes" id="UP001139516">
    <property type="component" value="Unassembled WGS sequence"/>
</dbReference>
<accession>A0A9X1YFP9</accession>
<dbReference type="PIRSF" id="PIRSF017082">
    <property type="entry name" value="YflP"/>
    <property type="match status" value="1"/>
</dbReference>
<comment type="caution">
    <text evidence="2">The sequence shown here is derived from an EMBL/GenBank/DDBJ whole genome shotgun (WGS) entry which is preliminary data.</text>
</comment>
<evidence type="ECO:0000256" key="1">
    <source>
        <dbReference type="ARBA" id="ARBA00006987"/>
    </source>
</evidence>